<evidence type="ECO:0000256" key="4">
    <source>
        <dbReference type="ARBA" id="ARBA00022989"/>
    </source>
</evidence>
<dbReference type="InterPro" id="IPR050250">
    <property type="entry name" value="Macrolide_Exporter_MacB"/>
</dbReference>
<accession>A0ABW2PF46</accession>
<proteinExistence type="inferred from homology"/>
<feature type="domain" description="MacB-like periplasmic core" evidence="9">
    <location>
        <begin position="36"/>
        <end position="245"/>
    </location>
</feature>
<dbReference type="Pfam" id="PF12704">
    <property type="entry name" value="MacB_PCD"/>
    <property type="match status" value="1"/>
</dbReference>
<name>A0ABW2PF46_9ACTN</name>
<feature type="transmembrane region" description="Helical" evidence="7">
    <location>
        <begin position="334"/>
        <end position="358"/>
    </location>
</feature>
<keyword evidence="3 7" id="KW-0812">Transmembrane</keyword>
<gene>
    <name evidence="10" type="ORF">ACFQSB_37785</name>
</gene>
<keyword evidence="2" id="KW-1003">Cell membrane</keyword>
<feature type="transmembrane region" description="Helical" evidence="7">
    <location>
        <begin position="370"/>
        <end position="391"/>
    </location>
</feature>
<reference evidence="11" key="1">
    <citation type="journal article" date="2019" name="Int. J. Syst. Evol. Microbiol.">
        <title>The Global Catalogue of Microorganisms (GCM) 10K type strain sequencing project: providing services to taxonomists for standard genome sequencing and annotation.</title>
        <authorList>
            <consortium name="The Broad Institute Genomics Platform"/>
            <consortium name="The Broad Institute Genome Sequencing Center for Infectious Disease"/>
            <person name="Wu L."/>
            <person name="Ma J."/>
        </authorList>
    </citation>
    <scope>NUCLEOTIDE SEQUENCE [LARGE SCALE GENOMIC DNA]</scope>
    <source>
        <strain evidence="11">CECT 7649</strain>
    </source>
</reference>
<dbReference type="EMBL" id="JBHTCG010000049">
    <property type="protein sequence ID" value="MFC7388009.1"/>
    <property type="molecule type" value="Genomic_DNA"/>
</dbReference>
<dbReference type="PANTHER" id="PTHR30572:SF4">
    <property type="entry name" value="ABC TRANSPORTER PERMEASE YTRF"/>
    <property type="match status" value="1"/>
</dbReference>
<keyword evidence="4 7" id="KW-1133">Transmembrane helix</keyword>
<protein>
    <submittedName>
        <fullName evidence="10">ABC transporter permease</fullName>
    </submittedName>
</protein>
<dbReference type="Pfam" id="PF02687">
    <property type="entry name" value="FtsX"/>
    <property type="match status" value="1"/>
</dbReference>
<dbReference type="PANTHER" id="PTHR30572">
    <property type="entry name" value="MEMBRANE COMPONENT OF TRANSPORTER-RELATED"/>
    <property type="match status" value="1"/>
</dbReference>
<comment type="caution">
    <text evidence="10">The sequence shown here is derived from an EMBL/GenBank/DDBJ whole genome shotgun (WGS) entry which is preliminary data.</text>
</comment>
<keyword evidence="5 7" id="KW-0472">Membrane</keyword>
<comment type="similarity">
    <text evidence="6">Belongs to the ABC-4 integral membrane protein family.</text>
</comment>
<organism evidence="10 11">
    <name type="scientific">Sphaerisporangium rhizosphaerae</name>
    <dbReference type="NCBI Taxonomy" id="2269375"/>
    <lineage>
        <taxon>Bacteria</taxon>
        <taxon>Bacillati</taxon>
        <taxon>Actinomycetota</taxon>
        <taxon>Actinomycetes</taxon>
        <taxon>Streptosporangiales</taxon>
        <taxon>Streptosporangiaceae</taxon>
        <taxon>Sphaerisporangium</taxon>
    </lineage>
</organism>
<dbReference type="RefSeq" id="WP_380831968.1">
    <property type="nucleotide sequence ID" value="NZ_JBHTCG010000049.1"/>
</dbReference>
<evidence type="ECO:0000313" key="10">
    <source>
        <dbReference type="EMBL" id="MFC7388009.1"/>
    </source>
</evidence>
<dbReference type="Proteomes" id="UP001596496">
    <property type="component" value="Unassembled WGS sequence"/>
</dbReference>
<comment type="subcellular location">
    <subcellularLocation>
        <location evidence="1">Cell membrane</location>
        <topology evidence="1">Multi-pass membrane protein</topology>
    </subcellularLocation>
</comment>
<feature type="domain" description="ABC3 transporter permease C-terminal" evidence="8">
    <location>
        <begin position="286"/>
        <end position="398"/>
    </location>
</feature>
<evidence type="ECO:0000256" key="7">
    <source>
        <dbReference type="SAM" id="Phobius"/>
    </source>
</evidence>
<evidence type="ECO:0000313" key="11">
    <source>
        <dbReference type="Proteomes" id="UP001596496"/>
    </source>
</evidence>
<evidence type="ECO:0000256" key="5">
    <source>
        <dbReference type="ARBA" id="ARBA00023136"/>
    </source>
</evidence>
<evidence type="ECO:0000259" key="8">
    <source>
        <dbReference type="Pfam" id="PF02687"/>
    </source>
</evidence>
<evidence type="ECO:0000256" key="3">
    <source>
        <dbReference type="ARBA" id="ARBA00022692"/>
    </source>
</evidence>
<keyword evidence="11" id="KW-1185">Reference proteome</keyword>
<dbReference type="InterPro" id="IPR025857">
    <property type="entry name" value="MacB_PCD"/>
</dbReference>
<evidence type="ECO:0000256" key="2">
    <source>
        <dbReference type="ARBA" id="ARBA00022475"/>
    </source>
</evidence>
<feature type="transmembrane region" description="Helical" evidence="7">
    <location>
        <begin position="35"/>
        <end position="55"/>
    </location>
</feature>
<sequence length="405" mass="41875">MRGPRPPAGAPAGRLRAVDLLAVGTLGLRARKTRALLSALGIAIGIAAIVAVLGVTRSSQAALLEQIDRLGTNLLTVANGRDLGGAEALLPVGATRMLRRVDGVTGVAPTTQLTDKNVYRNDHVPEGMTGGLAVRACDTTLLATLDGRVRQGRFLDAATAGYPVVVLGHQAAQTLGISRVDASTRVWIGGHWYTVSGILDPLVLAPEIDRSALVGFPVAARLLGYDGHPSRLYVRARQERVEAVAGLLAPTTNPVHAEQVQVVRPSDALTTRVAVAASSATLFLGLGAIALLVGGIGIGNIMVISVLERRGEIGLRRALGATRRHVAGQFLTESLVLAAIGGAGGVAIGCLFTLVLARTRGWTVLVPPEGLWGGFGVAVVVGALAGLYPALRAARMPPTEALRTT</sequence>
<feature type="transmembrane region" description="Helical" evidence="7">
    <location>
        <begin position="282"/>
        <end position="307"/>
    </location>
</feature>
<evidence type="ECO:0000259" key="9">
    <source>
        <dbReference type="Pfam" id="PF12704"/>
    </source>
</evidence>
<evidence type="ECO:0000256" key="6">
    <source>
        <dbReference type="ARBA" id="ARBA00038076"/>
    </source>
</evidence>
<dbReference type="InterPro" id="IPR003838">
    <property type="entry name" value="ABC3_permease_C"/>
</dbReference>
<evidence type="ECO:0000256" key="1">
    <source>
        <dbReference type="ARBA" id="ARBA00004651"/>
    </source>
</evidence>